<evidence type="ECO:0000313" key="6">
    <source>
        <dbReference type="Proteomes" id="UP000507470"/>
    </source>
</evidence>
<organism evidence="5 6">
    <name type="scientific">Mytilus coruscus</name>
    <name type="common">Sea mussel</name>
    <dbReference type="NCBI Taxonomy" id="42192"/>
    <lineage>
        <taxon>Eukaryota</taxon>
        <taxon>Metazoa</taxon>
        <taxon>Spiralia</taxon>
        <taxon>Lophotrochozoa</taxon>
        <taxon>Mollusca</taxon>
        <taxon>Bivalvia</taxon>
        <taxon>Autobranchia</taxon>
        <taxon>Pteriomorphia</taxon>
        <taxon>Mytilida</taxon>
        <taxon>Mytiloidea</taxon>
        <taxon>Mytilidae</taxon>
        <taxon>Mytilinae</taxon>
        <taxon>Mytilus</taxon>
    </lineage>
</organism>
<dbReference type="OrthoDB" id="6104610at2759"/>
<keyword evidence="2" id="KW-0964">Secreted</keyword>
<evidence type="ECO:0000313" key="5">
    <source>
        <dbReference type="EMBL" id="CAC5422858.1"/>
    </source>
</evidence>
<dbReference type="Pfam" id="PF00386">
    <property type="entry name" value="C1q"/>
    <property type="match status" value="1"/>
</dbReference>
<dbReference type="GO" id="GO:0005581">
    <property type="term" value="C:collagen trimer"/>
    <property type="evidence" value="ECO:0007669"/>
    <property type="project" value="UniProtKB-KW"/>
</dbReference>
<evidence type="ECO:0000259" key="4">
    <source>
        <dbReference type="PROSITE" id="PS50871"/>
    </source>
</evidence>
<keyword evidence="6" id="KW-1185">Reference proteome</keyword>
<dbReference type="Gene3D" id="2.60.120.40">
    <property type="match status" value="1"/>
</dbReference>
<dbReference type="InterPro" id="IPR008983">
    <property type="entry name" value="Tumour_necrosis_fac-like_dom"/>
</dbReference>
<gene>
    <name evidence="5" type="ORF">MCOR_54879</name>
</gene>
<reference evidence="5 6" key="1">
    <citation type="submission" date="2020-06" db="EMBL/GenBank/DDBJ databases">
        <authorList>
            <person name="Li R."/>
            <person name="Bekaert M."/>
        </authorList>
    </citation>
    <scope>NUCLEOTIDE SEQUENCE [LARGE SCALE GENOMIC DNA]</scope>
    <source>
        <strain evidence="6">wild</strain>
    </source>
</reference>
<accession>A0A6J8EQS6</accession>
<dbReference type="PROSITE" id="PS50871">
    <property type="entry name" value="C1Q"/>
    <property type="match status" value="1"/>
</dbReference>
<dbReference type="EMBL" id="CACVKT020009701">
    <property type="protein sequence ID" value="CAC5422858.1"/>
    <property type="molecule type" value="Genomic_DNA"/>
</dbReference>
<dbReference type="SMART" id="SM00110">
    <property type="entry name" value="C1Q"/>
    <property type="match status" value="1"/>
</dbReference>
<evidence type="ECO:0000256" key="2">
    <source>
        <dbReference type="ARBA" id="ARBA00022525"/>
    </source>
</evidence>
<comment type="subcellular location">
    <subcellularLocation>
        <location evidence="1">Secreted</location>
    </subcellularLocation>
</comment>
<proteinExistence type="predicted"/>
<protein>
    <submittedName>
        <fullName evidence="5">C1QL</fullName>
    </submittedName>
</protein>
<dbReference type="InterPro" id="IPR050392">
    <property type="entry name" value="Collagen/C1q_domain"/>
</dbReference>
<dbReference type="AlphaFoldDB" id="A0A6J8EQS6"/>
<feature type="chain" id="PRO_5026657680" evidence="3">
    <location>
        <begin position="20"/>
        <end position="188"/>
    </location>
</feature>
<evidence type="ECO:0000256" key="3">
    <source>
        <dbReference type="SAM" id="SignalP"/>
    </source>
</evidence>
<dbReference type="InterPro" id="IPR001073">
    <property type="entry name" value="C1q_dom"/>
</dbReference>
<name>A0A6J8EQS6_MYTCO</name>
<sequence length="188" mass="20808">MSLFQVILLSCVMTLMVTGHKSCSRNADLVKSIQYQLKLVDDNEGKCDCKGRGQDKVAFMAKNSGSLKNIPTKSVVVYNIAVTNLGNGYDTSTGIFTAPSNGVYIFSWTVLCERSKHFFTYLALNGNLIARNFAGARNVTEYSSGSQNVVLEIKKDDKVSVRIMDGYTGLYMHGESWSTFSGYKLYDI</sequence>
<dbReference type="PRINTS" id="PR00007">
    <property type="entry name" value="COMPLEMNTC1Q"/>
</dbReference>
<dbReference type="Proteomes" id="UP000507470">
    <property type="component" value="Unassembled WGS sequence"/>
</dbReference>
<dbReference type="PANTHER" id="PTHR15427">
    <property type="entry name" value="EMILIN ELASTIN MICROFIBRIL INTERFACE-LOCATED PROTEIN ELASTIN MICROFIBRIL INTERFACER"/>
    <property type="match status" value="1"/>
</dbReference>
<keyword evidence="3" id="KW-0732">Signal</keyword>
<evidence type="ECO:0000256" key="1">
    <source>
        <dbReference type="ARBA" id="ARBA00004613"/>
    </source>
</evidence>
<dbReference type="SUPFAM" id="SSF49842">
    <property type="entry name" value="TNF-like"/>
    <property type="match status" value="1"/>
</dbReference>
<dbReference type="PANTHER" id="PTHR15427:SF33">
    <property type="entry name" value="COLLAGEN IV NC1 DOMAIN-CONTAINING PROTEIN"/>
    <property type="match status" value="1"/>
</dbReference>
<feature type="domain" description="C1q" evidence="4">
    <location>
        <begin position="52"/>
        <end position="188"/>
    </location>
</feature>
<feature type="signal peptide" evidence="3">
    <location>
        <begin position="1"/>
        <end position="19"/>
    </location>
</feature>